<accession>A0AAP4D4K3</accession>
<evidence type="ECO:0000256" key="1">
    <source>
        <dbReference type="ARBA" id="ARBA00022679"/>
    </source>
</evidence>
<dbReference type="Pfam" id="PF01515">
    <property type="entry name" value="PTA_PTB"/>
    <property type="match status" value="1"/>
</dbReference>
<dbReference type="NCBIfam" id="NF006045">
    <property type="entry name" value="PRK08190.1"/>
    <property type="match status" value="1"/>
</dbReference>
<dbReference type="Gene3D" id="3.40.718.10">
    <property type="entry name" value="Isopropylmalate Dehydrogenase"/>
    <property type="match status" value="1"/>
</dbReference>
<protein>
    <submittedName>
        <fullName evidence="4">Bifunctional enoyl-CoA hydratase/phosphate acetyltransferase</fullName>
    </submittedName>
</protein>
<keyword evidence="2" id="KW-0012">Acyltransferase</keyword>
<dbReference type="RefSeq" id="WP_327788829.1">
    <property type="nucleotide sequence ID" value="NZ_JARGEQ010000082.1"/>
</dbReference>
<evidence type="ECO:0000313" key="5">
    <source>
        <dbReference type="Proteomes" id="UP001301140"/>
    </source>
</evidence>
<keyword evidence="1" id="KW-0808">Transferase</keyword>
<dbReference type="InterPro" id="IPR002505">
    <property type="entry name" value="PTA_PTB"/>
</dbReference>
<evidence type="ECO:0000259" key="3">
    <source>
        <dbReference type="Pfam" id="PF01515"/>
    </source>
</evidence>
<dbReference type="NCBIfam" id="NF008852">
    <property type="entry name" value="PRK11890.1"/>
    <property type="match status" value="1"/>
</dbReference>
<gene>
    <name evidence="4" type="ORF">PZ740_08470</name>
</gene>
<dbReference type="SUPFAM" id="SSF54637">
    <property type="entry name" value="Thioesterase/thiol ester dehydrase-isomerase"/>
    <property type="match status" value="1"/>
</dbReference>
<proteinExistence type="predicted"/>
<organism evidence="4 5">
    <name type="scientific">Marinimicrococcus flavescens</name>
    <dbReference type="NCBI Taxonomy" id="3031815"/>
    <lineage>
        <taxon>Bacteria</taxon>
        <taxon>Pseudomonadati</taxon>
        <taxon>Pseudomonadota</taxon>
        <taxon>Alphaproteobacteria</taxon>
        <taxon>Geminicoccales</taxon>
        <taxon>Geminicoccaceae</taxon>
        <taxon>Marinimicrococcus</taxon>
    </lineage>
</organism>
<keyword evidence="5" id="KW-1185">Reference proteome</keyword>
<dbReference type="InterPro" id="IPR029069">
    <property type="entry name" value="HotDog_dom_sf"/>
</dbReference>
<comment type="caution">
    <text evidence="4">The sequence shown here is derived from an EMBL/GenBank/DDBJ whole genome shotgun (WGS) entry which is preliminary data.</text>
</comment>
<dbReference type="PANTHER" id="PTHR43356">
    <property type="entry name" value="PHOSPHATE ACETYLTRANSFERASE"/>
    <property type="match status" value="1"/>
</dbReference>
<dbReference type="PANTHER" id="PTHR43356:SF2">
    <property type="entry name" value="PHOSPHATE ACETYLTRANSFERASE"/>
    <property type="match status" value="1"/>
</dbReference>
<dbReference type="AlphaFoldDB" id="A0AAP4D4K3"/>
<dbReference type="GO" id="GO:0016746">
    <property type="term" value="F:acyltransferase activity"/>
    <property type="evidence" value="ECO:0007669"/>
    <property type="project" value="UniProtKB-KW"/>
</dbReference>
<evidence type="ECO:0000313" key="4">
    <source>
        <dbReference type="EMBL" id="MDF1586417.1"/>
    </source>
</evidence>
<sequence length="450" mass="47592">MADGTGLANHTFDELRQGLENRIEHVVTAADLAAWSTLTDGAAPGLAAGALVAALIGRRLPGAGSVVRRQSFSFDAPVRPGDRLAITATVRNKESSGLVLLDCRCTNQLGLTVLEGEVEVLAPERRRRAPELPEPVPAPRRHEKYERLVALTREIPAMPTVVAHPCDETSLRAALEATASGIIEPVLVAPLGKLRAIAAASGLSLEGIELVDAPHSHAAAEKAVELVRAGRGELLMKGSLHSDELLSAVTARETGLRTERRLSHVFIMDVPTYPEPLFITDAAVNIFPDLEAKRDIVQNAIDLHRGLGLGEPRVAILSAVETVTPKIPGTIDAAALCKMADRGQIEGGLLDGPLALDNAISLEAARMKKIRSRVAGRAQILVVPDLEAGNMLAKNLSFLAGADAAGVVLGARVPIVLTSRADKLRARMASCAVAALYAHHRRGHQPVAAE</sequence>
<dbReference type="SUPFAM" id="SSF53659">
    <property type="entry name" value="Isocitrate/Isopropylmalate dehydrogenase-like"/>
    <property type="match status" value="1"/>
</dbReference>
<feature type="domain" description="Phosphate acetyl/butaryl transferase" evidence="3">
    <location>
        <begin position="220"/>
        <end position="435"/>
    </location>
</feature>
<reference evidence="4 5" key="1">
    <citation type="submission" date="2023-03" db="EMBL/GenBank/DDBJ databases">
        <title>YIM 152171 draft genome.</title>
        <authorList>
            <person name="Yang Z."/>
        </authorList>
    </citation>
    <scope>NUCLEOTIDE SEQUENCE [LARGE SCALE GENOMIC DNA]</scope>
    <source>
        <strain evidence="4 5">YIM 152171</strain>
    </source>
</reference>
<dbReference type="Proteomes" id="UP001301140">
    <property type="component" value="Unassembled WGS sequence"/>
</dbReference>
<name>A0AAP4D4K3_9PROT</name>
<dbReference type="Gene3D" id="3.10.129.10">
    <property type="entry name" value="Hotdog Thioesterase"/>
    <property type="match status" value="1"/>
</dbReference>
<dbReference type="EMBL" id="JARGEQ010000082">
    <property type="protein sequence ID" value="MDF1586417.1"/>
    <property type="molecule type" value="Genomic_DNA"/>
</dbReference>
<evidence type="ECO:0000256" key="2">
    <source>
        <dbReference type="ARBA" id="ARBA00023315"/>
    </source>
</evidence>
<dbReference type="InterPro" id="IPR050500">
    <property type="entry name" value="Phos_Acetyltrans/Butyryltrans"/>
</dbReference>